<dbReference type="Proteomes" id="UP001327560">
    <property type="component" value="Chromosome 7"/>
</dbReference>
<keyword evidence="3" id="KW-1185">Reference proteome</keyword>
<dbReference type="PANTHER" id="PTHR33070:SF120">
    <property type="entry name" value="EXPRESSED PROTEIN"/>
    <property type="match status" value="1"/>
</dbReference>
<dbReference type="Pfam" id="PF03087">
    <property type="entry name" value="BPS1"/>
    <property type="match status" value="1"/>
</dbReference>
<reference evidence="1 3" key="1">
    <citation type="submission" date="2023-10" db="EMBL/GenBank/DDBJ databases">
        <title>Chromosome-scale genome assembly provides insights into flower coloration mechanisms of Canna indica.</title>
        <authorList>
            <person name="Li C."/>
        </authorList>
    </citation>
    <scope>NUCLEOTIDE SEQUENCE [LARGE SCALE GENOMIC DNA]</scope>
    <source>
        <tissue evidence="1">Flower</tissue>
    </source>
</reference>
<evidence type="ECO:0000313" key="1">
    <source>
        <dbReference type="EMBL" id="WOL13182.1"/>
    </source>
</evidence>
<protein>
    <submittedName>
        <fullName evidence="1">Uncharacterized protein</fullName>
    </submittedName>
</protein>
<dbReference type="GO" id="GO:0048364">
    <property type="term" value="P:root development"/>
    <property type="evidence" value="ECO:0007669"/>
    <property type="project" value="InterPro"/>
</dbReference>
<proteinExistence type="predicted"/>
<dbReference type="AlphaFoldDB" id="A0AAQ3KQJ0"/>
<dbReference type="PANTHER" id="PTHR33070">
    <property type="entry name" value="OS06G0725500 PROTEIN"/>
    <property type="match status" value="1"/>
</dbReference>
<evidence type="ECO:0000313" key="2">
    <source>
        <dbReference type="EMBL" id="WOL13186.1"/>
    </source>
</evidence>
<accession>A0AAQ3KQJ0</accession>
<gene>
    <name evidence="1" type="ORF">Cni_G21951</name>
    <name evidence="2" type="ORF">Cni_G21955</name>
</gene>
<dbReference type="EMBL" id="CP136896">
    <property type="protein sequence ID" value="WOL13182.1"/>
    <property type="molecule type" value="Genomic_DNA"/>
</dbReference>
<dbReference type="InterPro" id="IPR004320">
    <property type="entry name" value="BPS1_pln"/>
</dbReference>
<dbReference type="GO" id="GO:0048367">
    <property type="term" value="P:shoot system development"/>
    <property type="evidence" value="ECO:0007669"/>
    <property type="project" value="InterPro"/>
</dbReference>
<name>A0AAQ3KQJ0_9LILI</name>
<organism evidence="1 3">
    <name type="scientific">Canna indica</name>
    <name type="common">Indian-shot</name>
    <dbReference type="NCBI Taxonomy" id="4628"/>
    <lineage>
        <taxon>Eukaryota</taxon>
        <taxon>Viridiplantae</taxon>
        <taxon>Streptophyta</taxon>
        <taxon>Embryophyta</taxon>
        <taxon>Tracheophyta</taxon>
        <taxon>Spermatophyta</taxon>
        <taxon>Magnoliopsida</taxon>
        <taxon>Liliopsida</taxon>
        <taxon>Zingiberales</taxon>
        <taxon>Cannaceae</taxon>
        <taxon>Canna</taxon>
    </lineage>
</organism>
<sequence>MVDSTLAPSQPFHVRSISMPSRDHPLTQRVDEELQKIKPFVAESSLTPHVICDGLKGLGGLYECIEELLHLRLKQKKLMEVELDASVRLLDLLGIMRDCMVTKREQIKDHEMALRRQGEAVAQSKMHAQILSDKKAQKEIKNCFRLLKLKHMDDKYVLSCTGDKESDSWMVIRSLRETREVTISFLQSIFSFLSTPGPKTKSSSRWSLISKALHKRKVSCEDKLEDVGANDGEAETAQYQLQTLQSSIEDIEAGLESLFRRVIKNRVSLLNVLSS</sequence>
<evidence type="ECO:0000313" key="3">
    <source>
        <dbReference type="Proteomes" id="UP001327560"/>
    </source>
</evidence>
<dbReference type="EMBL" id="CP136896">
    <property type="protein sequence ID" value="WOL13186.1"/>
    <property type="molecule type" value="Genomic_DNA"/>
</dbReference>